<sequence length="140" mass="15823">MSCEPTKFERGAIYADLKTEYIYIAIPFMLLISVRLYTGVWQDVVLSPDWSLASCLMFGQITSKVSKVIASSSVKTSQQHFGLYTAKRFFFVIIAVSFYFGMLAKPTIGLGYAQIILFFISSYFHFSDGFATCLLQKGVW</sequence>
<name>A0A433LE14_9GAMM</name>
<dbReference type="RefSeq" id="WP_126981793.1">
    <property type="nucleotide sequence ID" value="NZ_RZHD01000005.1"/>
</dbReference>
<dbReference type="OrthoDB" id="6628761at2"/>
<accession>A0A433LE14</accession>
<proteinExistence type="predicted"/>
<dbReference type="AlphaFoldDB" id="A0A433LE14"/>
<keyword evidence="1" id="KW-0472">Membrane</keyword>
<organism evidence="2 3">
    <name type="scientific">Vreelandella populi</name>
    <dbReference type="NCBI Taxonomy" id="2498858"/>
    <lineage>
        <taxon>Bacteria</taxon>
        <taxon>Pseudomonadati</taxon>
        <taxon>Pseudomonadota</taxon>
        <taxon>Gammaproteobacteria</taxon>
        <taxon>Oceanospirillales</taxon>
        <taxon>Halomonadaceae</taxon>
        <taxon>Vreelandella</taxon>
    </lineage>
</organism>
<feature type="transmembrane region" description="Helical" evidence="1">
    <location>
        <begin position="81"/>
        <end position="100"/>
    </location>
</feature>
<evidence type="ECO:0000313" key="3">
    <source>
        <dbReference type="Proteomes" id="UP000286912"/>
    </source>
</evidence>
<keyword evidence="3" id="KW-1185">Reference proteome</keyword>
<keyword evidence="1" id="KW-0812">Transmembrane</keyword>
<feature type="transmembrane region" description="Helical" evidence="1">
    <location>
        <begin position="21"/>
        <end position="38"/>
    </location>
</feature>
<reference evidence="2 3" key="1">
    <citation type="submission" date="2018-12" db="EMBL/GenBank/DDBJ databases">
        <title>three novel Halomonas strain isolated from plants.</title>
        <authorList>
            <person name="Sun C."/>
        </authorList>
    </citation>
    <scope>NUCLEOTIDE SEQUENCE [LARGE SCALE GENOMIC DNA]</scope>
    <source>
        <strain evidence="2 3">RC</strain>
    </source>
</reference>
<comment type="caution">
    <text evidence="2">The sequence shown here is derived from an EMBL/GenBank/DDBJ whole genome shotgun (WGS) entry which is preliminary data.</text>
</comment>
<evidence type="ECO:0000313" key="2">
    <source>
        <dbReference type="EMBL" id="RUR46803.1"/>
    </source>
</evidence>
<keyword evidence="1" id="KW-1133">Transmembrane helix</keyword>
<feature type="transmembrane region" description="Helical" evidence="1">
    <location>
        <begin position="112"/>
        <end position="135"/>
    </location>
</feature>
<dbReference type="Proteomes" id="UP000286912">
    <property type="component" value="Unassembled WGS sequence"/>
</dbReference>
<gene>
    <name evidence="2" type="ORF">ELY37_11360</name>
</gene>
<evidence type="ECO:0000256" key="1">
    <source>
        <dbReference type="SAM" id="Phobius"/>
    </source>
</evidence>
<dbReference type="EMBL" id="RZHD01000005">
    <property type="protein sequence ID" value="RUR46803.1"/>
    <property type="molecule type" value="Genomic_DNA"/>
</dbReference>
<protein>
    <submittedName>
        <fullName evidence="2">Uncharacterized protein</fullName>
    </submittedName>
</protein>